<dbReference type="InterPro" id="IPR017438">
    <property type="entry name" value="ATP-NAD_kinase_N"/>
</dbReference>
<dbReference type="SMART" id="SM00046">
    <property type="entry name" value="DAGKc"/>
    <property type="match status" value="1"/>
</dbReference>
<comment type="similarity">
    <text evidence="2">Belongs to the diacylglycerol/lipid kinase family.</text>
</comment>
<dbReference type="InterPro" id="IPR050187">
    <property type="entry name" value="Lipid_Phosphate_FormReg"/>
</dbReference>
<dbReference type="Proteomes" id="UP000664545">
    <property type="component" value="Unassembled WGS sequence"/>
</dbReference>
<dbReference type="GO" id="GO:0005524">
    <property type="term" value="F:ATP binding"/>
    <property type="evidence" value="ECO:0007669"/>
    <property type="project" value="UniProtKB-KW"/>
</dbReference>
<comment type="cofactor">
    <cofactor evidence="1">
        <name>Mg(2+)</name>
        <dbReference type="ChEBI" id="CHEBI:18420"/>
    </cofactor>
</comment>
<dbReference type="InterPro" id="IPR045540">
    <property type="entry name" value="YegS/DAGK_C"/>
</dbReference>
<dbReference type="Pfam" id="PF00781">
    <property type="entry name" value="DAGK_cat"/>
    <property type="match status" value="1"/>
</dbReference>
<dbReference type="AlphaFoldDB" id="A0A939IHU8"/>
<dbReference type="EMBL" id="JAFJZZ010000001">
    <property type="protein sequence ID" value="MBN7771913.1"/>
    <property type="molecule type" value="Genomic_DNA"/>
</dbReference>
<gene>
    <name evidence="14" type="ORF">JYB65_00870</name>
</gene>
<reference evidence="14" key="1">
    <citation type="submission" date="2021-02" db="EMBL/GenBank/DDBJ databases">
        <title>Abyssanaerobacter marinus gen.nov., sp., nov, anaerobic bacterium isolated from the Onnuri vent field of Indian Ocean and suggestion of Mogibacteriaceae fam. nov., and proposal of reclassification of ambiguous this family's genus member.</title>
        <authorList>
            <person name="Kim Y.J."/>
            <person name="Yang J.-A."/>
        </authorList>
    </citation>
    <scope>NUCLEOTIDE SEQUENCE</scope>
    <source>
        <strain evidence="14">DSM 2634</strain>
    </source>
</reference>
<dbReference type="Pfam" id="PF19279">
    <property type="entry name" value="YegS_C"/>
    <property type="match status" value="1"/>
</dbReference>
<evidence type="ECO:0000256" key="2">
    <source>
        <dbReference type="ARBA" id="ARBA00005983"/>
    </source>
</evidence>
<protein>
    <submittedName>
        <fullName evidence="14">YegS/Rv2252/BmrU family lipid kinase</fullName>
    </submittedName>
</protein>
<dbReference type="Gene3D" id="3.40.50.10330">
    <property type="entry name" value="Probable inorganic polyphosphate/atp-NAD kinase, domain 1"/>
    <property type="match status" value="1"/>
</dbReference>
<evidence type="ECO:0000259" key="13">
    <source>
        <dbReference type="PROSITE" id="PS50146"/>
    </source>
</evidence>
<dbReference type="InterPro" id="IPR005218">
    <property type="entry name" value="Diacylglycerol/lipid_kinase"/>
</dbReference>
<dbReference type="InterPro" id="IPR016064">
    <property type="entry name" value="NAD/diacylglycerol_kinase_sf"/>
</dbReference>
<evidence type="ECO:0000256" key="6">
    <source>
        <dbReference type="ARBA" id="ARBA00022741"/>
    </source>
</evidence>
<keyword evidence="10" id="KW-0443">Lipid metabolism</keyword>
<evidence type="ECO:0000256" key="4">
    <source>
        <dbReference type="ARBA" id="ARBA00022679"/>
    </source>
</evidence>
<keyword evidence="7 14" id="KW-0418">Kinase</keyword>
<dbReference type="PANTHER" id="PTHR12358">
    <property type="entry name" value="SPHINGOSINE KINASE"/>
    <property type="match status" value="1"/>
</dbReference>
<evidence type="ECO:0000256" key="10">
    <source>
        <dbReference type="ARBA" id="ARBA00023098"/>
    </source>
</evidence>
<keyword evidence="4" id="KW-0808">Transferase</keyword>
<dbReference type="PROSITE" id="PS50146">
    <property type="entry name" value="DAGK"/>
    <property type="match status" value="1"/>
</dbReference>
<accession>A0A939IHU8</accession>
<dbReference type="RefSeq" id="WP_206580696.1">
    <property type="nucleotide sequence ID" value="NZ_JAFJZZ010000001.1"/>
</dbReference>
<dbReference type="Gene3D" id="2.60.200.40">
    <property type="match status" value="1"/>
</dbReference>
<dbReference type="GO" id="GO:0008654">
    <property type="term" value="P:phospholipid biosynthetic process"/>
    <property type="evidence" value="ECO:0007669"/>
    <property type="project" value="UniProtKB-KW"/>
</dbReference>
<name>A0A939IHU8_CLOAM</name>
<evidence type="ECO:0000256" key="9">
    <source>
        <dbReference type="ARBA" id="ARBA00022842"/>
    </source>
</evidence>
<keyword evidence="11" id="KW-0594">Phospholipid biosynthesis</keyword>
<evidence type="ECO:0000256" key="3">
    <source>
        <dbReference type="ARBA" id="ARBA00022516"/>
    </source>
</evidence>
<dbReference type="GO" id="GO:0004143">
    <property type="term" value="F:ATP-dependent diacylglycerol kinase activity"/>
    <property type="evidence" value="ECO:0007669"/>
    <property type="project" value="TreeGrafter"/>
</dbReference>
<evidence type="ECO:0000256" key="5">
    <source>
        <dbReference type="ARBA" id="ARBA00022723"/>
    </source>
</evidence>
<comment type="caution">
    <text evidence="14">The sequence shown here is derived from an EMBL/GenBank/DDBJ whole genome shotgun (WGS) entry which is preliminary data.</text>
</comment>
<evidence type="ECO:0000313" key="14">
    <source>
        <dbReference type="EMBL" id="MBN7771913.1"/>
    </source>
</evidence>
<keyword evidence="15" id="KW-1185">Reference proteome</keyword>
<keyword evidence="8" id="KW-0067">ATP-binding</keyword>
<keyword evidence="6" id="KW-0547">Nucleotide-binding</keyword>
<evidence type="ECO:0000256" key="8">
    <source>
        <dbReference type="ARBA" id="ARBA00022840"/>
    </source>
</evidence>
<evidence type="ECO:0000313" key="15">
    <source>
        <dbReference type="Proteomes" id="UP000664545"/>
    </source>
</evidence>
<evidence type="ECO:0000256" key="11">
    <source>
        <dbReference type="ARBA" id="ARBA00023209"/>
    </source>
</evidence>
<sequence length="307" mass="34482">MMEEKGLKVLLFYNPSAGNGLLKNNLDYIVDRFQEKGYLVVPVRASKGDLLDTVFQNMDQSQYRQVIAAGGDGTINICVNAMIRNNIDLPLTIMPAGTANDFAYYFDLPHDIKEMIDIALGENFTYADVGKVNDKYFVNVAAMGMLVDVSQKTDPNLKNTLGVLSYYLKGLTEVTNLRPIPVKLISKEFTIDENMYFMLVMNGKSAGGFKRIAPHSEVDDGKLDVMLFKEMPIMDFAPLLINILQGNHQENKNVIYFKTEELTIESPEDVSTDVDGEKGGTFPLHFTILPKRLKISTLYSHMKAPIW</sequence>
<keyword evidence="3" id="KW-0444">Lipid biosynthesis</keyword>
<dbReference type="GO" id="GO:0005886">
    <property type="term" value="C:plasma membrane"/>
    <property type="evidence" value="ECO:0007669"/>
    <property type="project" value="TreeGrafter"/>
</dbReference>
<dbReference type="SUPFAM" id="SSF111331">
    <property type="entry name" value="NAD kinase/diacylglycerol kinase-like"/>
    <property type="match status" value="1"/>
</dbReference>
<keyword evidence="12" id="KW-1208">Phospholipid metabolism</keyword>
<dbReference type="NCBIfam" id="NF009605">
    <property type="entry name" value="PRK13059.1"/>
    <property type="match status" value="1"/>
</dbReference>
<dbReference type="NCBIfam" id="TIGR00147">
    <property type="entry name" value="YegS/Rv2252/BmrU family lipid kinase"/>
    <property type="match status" value="1"/>
</dbReference>
<proteinExistence type="inferred from homology"/>
<keyword evidence="5" id="KW-0479">Metal-binding</keyword>
<keyword evidence="9" id="KW-0460">Magnesium</keyword>
<feature type="domain" description="DAGKc" evidence="13">
    <location>
        <begin position="4"/>
        <end position="136"/>
    </location>
</feature>
<evidence type="ECO:0000256" key="7">
    <source>
        <dbReference type="ARBA" id="ARBA00022777"/>
    </source>
</evidence>
<evidence type="ECO:0000256" key="12">
    <source>
        <dbReference type="ARBA" id="ARBA00023264"/>
    </source>
</evidence>
<organism evidence="14 15">
    <name type="scientific">Clostridium aminobutyricum</name>
    <dbReference type="NCBI Taxonomy" id="33953"/>
    <lineage>
        <taxon>Bacteria</taxon>
        <taxon>Bacillati</taxon>
        <taxon>Bacillota</taxon>
        <taxon>Clostridia</taxon>
        <taxon>Eubacteriales</taxon>
        <taxon>Clostridiaceae</taxon>
        <taxon>Clostridium</taxon>
    </lineage>
</organism>
<evidence type="ECO:0000256" key="1">
    <source>
        <dbReference type="ARBA" id="ARBA00001946"/>
    </source>
</evidence>
<dbReference type="PANTHER" id="PTHR12358:SF106">
    <property type="entry name" value="LIPID KINASE YEGS"/>
    <property type="match status" value="1"/>
</dbReference>
<dbReference type="GO" id="GO:0046872">
    <property type="term" value="F:metal ion binding"/>
    <property type="evidence" value="ECO:0007669"/>
    <property type="project" value="UniProtKB-KW"/>
</dbReference>
<dbReference type="InterPro" id="IPR001206">
    <property type="entry name" value="Diacylglycerol_kinase_cat_dom"/>
</dbReference>